<dbReference type="GO" id="GO:1902201">
    <property type="term" value="P:negative regulation of bacterial-type flagellum-dependent cell motility"/>
    <property type="evidence" value="ECO:0007669"/>
    <property type="project" value="TreeGrafter"/>
</dbReference>
<dbReference type="InParanoid" id="A0A7G1G353"/>
<feature type="domain" description="GGDEF" evidence="1">
    <location>
        <begin position="350"/>
        <end position="470"/>
    </location>
</feature>
<dbReference type="InterPro" id="IPR029787">
    <property type="entry name" value="Nucleotide_cyclase"/>
</dbReference>
<proteinExistence type="predicted"/>
<dbReference type="PANTHER" id="PTHR45138">
    <property type="entry name" value="REGULATORY COMPONENTS OF SENSORY TRANSDUCTION SYSTEM"/>
    <property type="match status" value="1"/>
</dbReference>
<dbReference type="RefSeq" id="WP_190615860.1">
    <property type="nucleotide sequence ID" value="NZ_AP018712.1"/>
</dbReference>
<dbReference type="InterPro" id="IPR050469">
    <property type="entry name" value="Diguanylate_Cyclase"/>
</dbReference>
<dbReference type="AlphaFoldDB" id="A0A7G1G353"/>
<dbReference type="SUPFAM" id="SSF55073">
    <property type="entry name" value="Nucleotide cyclase"/>
    <property type="match status" value="1"/>
</dbReference>
<evidence type="ECO:0000259" key="1">
    <source>
        <dbReference type="PROSITE" id="PS50887"/>
    </source>
</evidence>
<keyword evidence="3" id="KW-1185">Reference proteome</keyword>
<dbReference type="KEGG" id="ocy:OSSY52_09320"/>
<dbReference type="Proteomes" id="UP000516361">
    <property type="component" value="Chromosome"/>
</dbReference>
<dbReference type="PANTHER" id="PTHR45138:SF9">
    <property type="entry name" value="DIGUANYLATE CYCLASE DGCM-RELATED"/>
    <property type="match status" value="1"/>
</dbReference>
<reference evidence="2 3" key="1">
    <citation type="submission" date="2018-06" db="EMBL/GenBank/DDBJ databases">
        <title>Genome sequencing of Oceanotoga sp. sy52.</title>
        <authorList>
            <person name="Mori K."/>
        </authorList>
    </citation>
    <scope>NUCLEOTIDE SEQUENCE [LARGE SCALE GENOMIC DNA]</scope>
    <source>
        <strain evidence="3">sy52</strain>
    </source>
</reference>
<dbReference type="CDD" id="cd01949">
    <property type="entry name" value="GGDEF"/>
    <property type="match status" value="1"/>
</dbReference>
<gene>
    <name evidence="2" type="ORF">OSSY52_09320</name>
</gene>
<evidence type="ECO:0000313" key="3">
    <source>
        <dbReference type="Proteomes" id="UP000516361"/>
    </source>
</evidence>
<dbReference type="NCBIfam" id="TIGR00254">
    <property type="entry name" value="GGDEF"/>
    <property type="match status" value="1"/>
</dbReference>
<sequence>MKREVSVMYNIISSEIQKQINTFFLKYYNSGIKDYYVSILFFVINNSYEETNIEKYIKKTLFFINTNLGTNFKLTNNETEIKIGNSNEFYGYLDTGDFVDYSFLKVFSDIFYLSLKRVNLNKNYKETLNFSQFILDNIENIIIVLDEKKNIINYNLQALTHFGKKLINSKIFDLIGINKNIFNFENQLDKKEFDYFNYDYYYKIRISSYKNKKYIVDIYPQKIFDYLKSNVTTNNNFKFEESDLLINYSNELKKIFDSNVSITVYNFNKKIFFYSTKSSFSSKIKYLIELNENYKVYFEFDSIIKTNSTILKEIENTLNINFKVKRDALTTLYRKEKLFKEVQNVISNKKDALLMIIDINDFKNFNDKNGHIFGDIILKKFSEALISSFRNNDIICRLGGDEFGILMFGQYSGKEIKYINRINKKLKGVIEFSYGCSKINGTKDTLEEYFEEADKNMYLNKKTTKRREFS</sequence>
<dbReference type="InterPro" id="IPR000160">
    <property type="entry name" value="GGDEF_dom"/>
</dbReference>
<evidence type="ECO:0000313" key="2">
    <source>
        <dbReference type="EMBL" id="BBE30791.1"/>
    </source>
</evidence>
<dbReference type="SMART" id="SM00267">
    <property type="entry name" value="GGDEF"/>
    <property type="match status" value="1"/>
</dbReference>
<dbReference type="PROSITE" id="PS50887">
    <property type="entry name" value="GGDEF"/>
    <property type="match status" value="1"/>
</dbReference>
<accession>A0A7G1G353</accession>
<dbReference type="InterPro" id="IPR043128">
    <property type="entry name" value="Rev_trsase/Diguanyl_cyclase"/>
</dbReference>
<dbReference type="Gene3D" id="3.30.70.270">
    <property type="match status" value="1"/>
</dbReference>
<dbReference type="EMBL" id="AP018712">
    <property type="protein sequence ID" value="BBE30791.1"/>
    <property type="molecule type" value="Genomic_DNA"/>
</dbReference>
<protein>
    <recommendedName>
        <fullName evidence="1">GGDEF domain-containing protein</fullName>
    </recommendedName>
</protein>
<name>A0A7G1G353_9BACT</name>
<dbReference type="GO" id="GO:0052621">
    <property type="term" value="F:diguanylate cyclase activity"/>
    <property type="evidence" value="ECO:0007669"/>
    <property type="project" value="TreeGrafter"/>
</dbReference>
<dbReference type="GO" id="GO:0005886">
    <property type="term" value="C:plasma membrane"/>
    <property type="evidence" value="ECO:0007669"/>
    <property type="project" value="TreeGrafter"/>
</dbReference>
<dbReference type="Pfam" id="PF00990">
    <property type="entry name" value="GGDEF"/>
    <property type="match status" value="1"/>
</dbReference>
<dbReference type="GO" id="GO:0043709">
    <property type="term" value="P:cell adhesion involved in single-species biofilm formation"/>
    <property type="evidence" value="ECO:0007669"/>
    <property type="project" value="TreeGrafter"/>
</dbReference>
<organism evidence="2 3">
    <name type="scientific">Tepiditoga spiralis</name>
    <dbReference type="NCBI Taxonomy" id="2108365"/>
    <lineage>
        <taxon>Bacteria</taxon>
        <taxon>Thermotogati</taxon>
        <taxon>Thermotogota</taxon>
        <taxon>Thermotogae</taxon>
        <taxon>Petrotogales</taxon>
        <taxon>Petrotogaceae</taxon>
        <taxon>Tepiditoga</taxon>
    </lineage>
</organism>